<dbReference type="CDD" id="cd13613">
    <property type="entry name" value="PBP2_Opu_like_2"/>
    <property type="match status" value="1"/>
</dbReference>
<dbReference type="Gene3D" id="3.40.190.10">
    <property type="entry name" value="Periplasmic binding protein-like II"/>
    <property type="match status" value="1"/>
</dbReference>
<keyword evidence="4" id="KW-1185">Reference proteome</keyword>
<protein>
    <submittedName>
        <fullName evidence="3">ABC transporter substrate-binding protein</fullName>
    </submittedName>
</protein>
<dbReference type="GO" id="GO:0043190">
    <property type="term" value="C:ATP-binding cassette (ABC) transporter complex"/>
    <property type="evidence" value="ECO:0007669"/>
    <property type="project" value="InterPro"/>
</dbReference>
<sequence>MKKFLVFFLLTFALVLGVASCNSRNIGGSGGDIVVASKGFTEQDILSELLAQQIEANTNLKVDRRRFTSSFVTHQAITAGKIDAYVEYTGTAFTGILKQKTISDPKIVFQRLKQAYAQQFNLEVMGSLGFENTFAMTIRGEDAKRFNIQTLSDAARYTPQWRGGFSYEFMEREDGFPGLAKTYGLRFAKSPRIMDLGLIYRSLLQKQVDMVNGNSTDGQIARLGLVVLKDDKQYFPPYEATPIVRSETLQKYPELEKAIAELVGKISADEMRQMNDLVEGELRDMKEVVQEFRKSIQLTRADRF</sequence>
<feature type="domain" description="ABC-type glycine betaine transport system substrate-binding" evidence="2">
    <location>
        <begin position="32"/>
        <end position="294"/>
    </location>
</feature>
<feature type="chain" id="PRO_5007300431" evidence="1">
    <location>
        <begin position="19"/>
        <end position="304"/>
    </location>
</feature>
<dbReference type="OrthoDB" id="9801163at2"/>
<dbReference type="EMBL" id="ANNX02000048">
    <property type="protein sequence ID" value="KYC35896.1"/>
    <property type="molecule type" value="Genomic_DNA"/>
</dbReference>
<dbReference type="GO" id="GO:0022857">
    <property type="term" value="F:transmembrane transporter activity"/>
    <property type="evidence" value="ECO:0007669"/>
    <property type="project" value="InterPro"/>
</dbReference>
<dbReference type="AlphaFoldDB" id="A0A139WTY7"/>
<dbReference type="Proteomes" id="UP000076925">
    <property type="component" value="Unassembled WGS sequence"/>
</dbReference>
<organism evidence="3 4">
    <name type="scientific">Scytonema hofmannii PCC 7110</name>
    <dbReference type="NCBI Taxonomy" id="128403"/>
    <lineage>
        <taxon>Bacteria</taxon>
        <taxon>Bacillati</taxon>
        <taxon>Cyanobacteriota</taxon>
        <taxon>Cyanophyceae</taxon>
        <taxon>Nostocales</taxon>
        <taxon>Scytonemataceae</taxon>
        <taxon>Scytonema</taxon>
    </lineage>
</organism>
<evidence type="ECO:0000313" key="4">
    <source>
        <dbReference type="Proteomes" id="UP000076925"/>
    </source>
</evidence>
<evidence type="ECO:0000313" key="3">
    <source>
        <dbReference type="EMBL" id="KYC35896.1"/>
    </source>
</evidence>
<accession>A0A139WTY7</accession>
<proteinExistence type="predicted"/>
<dbReference type="STRING" id="128403.WA1_48660"/>
<gene>
    <name evidence="3" type="ORF">WA1_48660</name>
</gene>
<evidence type="ECO:0000256" key="1">
    <source>
        <dbReference type="SAM" id="SignalP"/>
    </source>
</evidence>
<dbReference type="RefSeq" id="WP_017742369.1">
    <property type="nucleotide sequence ID" value="NZ_KQ976354.1"/>
</dbReference>
<dbReference type="PROSITE" id="PS51257">
    <property type="entry name" value="PROKAR_LIPOPROTEIN"/>
    <property type="match status" value="1"/>
</dbReference>
<name>A0A139WTY7_9CYAN</name>
<comment type="caution">
    <text evidence="3">The sequence shown here is derived from an EMBL/GenBank/DDBJ whole genome shotgun (WGS) entry which is preliminary data.</text>
</comment>
<keyword evidence="1" id="KW-0732">Signal</keyword>
<evidence type="ECO:0000259" key="2">
    <source>
        <dbReference type="Pfam" id="PF04069"/>
    </source>
</evidence>
<dbReference type="InterPro" id="IPR007210">
    <property type="entry name" value="ABC_Gly_betaine_transp_sub-bd"/>
</dbReference>
<feature type="signal peptide" evidence="1">
    <location>
        <begin position="1"/>
        <end position="18"/>
    </location>
</feature>
<reference evidence="3 4" key="1">
    <citation type="journal article" date="2013" name="Genome Biol. Evol.">
        <title>Genomes of Stigonematalean cyanobacteria (subsection V) and the evolution of oxygenic photosynthesis from prokaryotes to plastids.</title>
        <authorList>
            <person name="Dagan T."/>
            <person name="Roettger M."/>
            <person name="Stucken K."/>
            <person name="Landan G."/>
            <person name="Koch R."/>
            <person name="Major P."/>
            <person name="Gould S.B."/>
            <person name="Goremykin V.V."/>
            <person name="Rippka R."/>
            <person name="Tandeau de Marsac N."/>
            <person name="Gugger M."/>
            <person name="Lockhart P.J."/>
            <person name="Allen J.F."/>
            <person name="Brune I."/>
            <person name="Maus I."/>
            <person name="Puhler A."/>
            <person name="Martin W.F."/>
        </authorList>
    </citation>
    <scope>NUCLEOTIDE SEQUENCE [LARGE SCALE GENOMIC DNA]</scope>
    <source>
        <strain evidence="3 4">PCC 7110</strain>
    </source>
</reference>
<dbReference type="Gene3D" id="3.40.190.120">
    <property type="entry name" value="Osmoprotection protein (prox), domain 2"/>
    <property type="match status" value="1"/>
</dbReference>
<dbReference type="Pfam" id="PF04069">
    <property type="entry name" value="OpuAC"/>
    <property type="match status" value="1"/>
</dbReference>
<dbReference type="SUPFAM" id="SSF53850">
    <property type="entry name" value="Periplasmic binding protein-like II"/>
    <property type="match status" value="1"/>
</dbReference>